<dbReference type="SUPFAM" id="SSF52172">
    <property type="entry name" value="CheY-like"/>
    <property type="match status" value="1"/>
</dbReference>
<name>A0A1W2AIW7_9FIRM</name>
<comment type="function">
    <text evidence="2">May play the central regulatory role in sporulation. It may be an element of the effector pathway responsible for the activation of sporulation genes in response to nutritional stress. Spo0A may act in concert with spo0H (a sigma factor) to control the expression of some genes that are critical to the sporulation process.</text>
</comment>
<dbReference type="SMART" id="SM00448">
    <property type="entry name" value="REC"/>
    <property type="match status" value="1"/>
</dbReference>
<evidence type="ECO:0000259" key="4">
    <source>
        <dbReference type="PROSITE" id="PS50110"/>
    </source>
</evidence>
<dbReference type="GO" id="GO:0003677">
    <property type="term" value="F:DNA binding"/>
    <property type="evidence" value="ECO:0007669"/>
    <property type="project" value="InterPro"/>
</dbReference>
<dbReference type="InterPro" id="IPR007492">
    <property type="entry name" value="LytTR_DNA-bd_dom"/>
</dbReference>
<dbReference type="STRING" id="1122930.SAMN02745168_1755"/>
<dbReference type="OrthoDB" id="9774865at2"/>
<evidence type="ECO:0000259" key="5">
    <source>
        <dbReference type="PROSITE" id="PS50930"/>
    </source>
</evidence>
<dbReference type="Gene3D" id="3.40.50.2300">
    <property type="match status" value="1"/>
</dbReference>
<dbReference type="GO" id="GO:0000156">
    <property type="term" value="F:phosphorelay response regulator activity"/>
    <property type="evidence" value="ECO:0007669"/>
    <property type="project" value="InterPro"/>
</dbReference>
<proteinExistence type="predicted"/>
<keyword evidence="7" id="KW-1185">Reference proteome</keyword>
<dbReference type="PROSITE" id="PS50110">
    <property type="entry name" value="RESPONSE_REGULATORY"/>
    <property type="match status" value="1"/>
</dbReference>
<dbReference type="SMART" id="SM00850">
    <property type="entry name" value="LytTR"/>
    <property type="match status" value="1"/>
</dbReference>
<reference evidence="6 7" key="1">
    <citation type="submission" date="2017-04" db="EMBL/GenBank/DDBJ databases">
        <authorList>
            <person name="Afonso C.L."/>
            <person name="Miller P.J."/>
            <person name="Scott M.A."/>
            <person name="Spackman E."/>
            <person name="Goraichik I."/>
            <person name="Dimitrov K.M."/>
            <person name="Suarez D.L."/>
            <person name="Swayne D.E."/>
        </authorList>
    </citation>
    <scope>NUCLEOTIDE SEQUENCE [LARGE SCALE GENOMIC DNA]</scope>
    <source>
        <strain evidence="6 7">DSM 12816</strain>
    </source>
</reference>
<dbReference type="InterPro" id="IPR011006">
    <property type="entry name" value="CheY-like_superfamily"/>
</dbReference>
<feature type="modified residue" description="4-aspartylphosphate" evidence="3">
    <location>
        <position position="58"/>
    </location>
</feature>
<dbReference type="PANTHER" id="PTHR37299:SF1">
    <property type="entry name" value="STAGE 0 SPORULATION PROTEIN A HOMOLOG"/>
    <property type="match status" value="1"/>
</dbReference>
<dbReference type="Gene3D" id="2.40.50.1020">
    <property type="entry name" value="LytTr DNA-binding domain"/>
    <property type="match status" value="1"/>
</dbReference>
<dbReference type="Pfam" id="PF04397">
    <property type="entry name" value="LytTR"/>
    <property type="match status" value="1"/>
</dbReference>
<evidence type="ECO:0000256" key="2">
    <source>
        <dbReference type="ARBA" id="ARBA00024867"/>
    </source>
</evidence>
<dbReference type="RefSeq" id="WP_084234453.1">
    <property type="nucleotide sequence ID" value="NZ_FWXW01000004.1"/>
</dbReference>
<dbReference type="AlphaFoldDB" id="A0A1W2AIW7"/>
<feature type="domain" description="HTH LytTR-type" evidence="5">
    <location>
        <begin position="132"/>
        <end position="231"/>
    </location>
</feature>
<dbReference type="InterPro" id="IPR001789">
    <property type="entry name" value="Sig_transdc_resp-reg_receiver"/>
</dbReference>
<evidence type="ECO:0000256" key="3">
    <source>
        <dbReference type="PROSITE-ProRule" id="PRU00169"/>
    </source>
</evidence>
<dbReference type="InterPro" id="IPR046947">
    <property type="entry name" value="LytR-like"/>
</dbReference>
<dbReference type="PROSITE" id="PS50930">
    <property type="entry name" value="HTH_LYTTR"/>
    <property type="match status" value="1"/>
</dbReference>
<protein>
    <recommendedName>
        <fullName evidence="1">Stage 0 sporulation protein A homolog</fullName>
    </recommendedName>
</protein>
<dbReference type="PANTHER" id="PTHR37299">
    <property type="entry name" value="TRANSCRIPTIONAL REGULATOR-RELATED"/>
    <property type="match status" value="1"/>
</dbReference>
<dbReference type="EMBL" id="FWXW01000004">
    <property type="protein sequence ID" value="SMC60669.1"/>
    <property type="molecule type" value="Genomic_DNA"/>
</dbReference>
<feature type="domain" description="Response regulatory" evidence="4">
    <location>
        <begin position="2"/>
        <end position="121"/>
    </location>
</feature>
<evidence type="ECO:0000313" key="7">
    <source>
        <dbReference type="Proteomes" id="UP000192790"/>
    </source>
</evidence>
<accession>A0A1W2AIW7</accession>
<keyword evidence="3" id="KW-0597">Phosphoprotein</keyword>
<gene>
    <name evidence="6" type="ORF">SAMN02745168_1755</name>
</gene>
<dbReference type="Pfam" id="PF00072">
    <property type="entry name" value="Response_reg"/>
    <property type="match status" value="1"/>
</dbReference>
<evidence type="ECO:0000313" key="6">
    <source>
        <dbReference type="EMBL" id="SMC60669.1"/>
    </source>
</evidence>
<evidence type="ECO:0000256" key="1">
    <source>
        <dbReference type="ARBA" id="ARBA00018672"/>
    </source>
</evidence>
<sequence length="239" mass="27977">MRIAICDDEIEQIEVVVDFVRSWGEQRGIELELFTYTNSPELLFHWSEGKKFDLAVLDIKMKVLSGIELARIMRRTDEKLIIILITGMKDYVLQGYEIEALRYLLKPVSKKELYACLDRAKELMILRGEETYVIPSEGQSVRLLYNEIYDFEIRSHYIIVRSTKGTFSFKKKIEDLEKELPASQFFRCHRSFIINLHFVNTVSRMEAVLDDGTRIPVSKSRWNALNDAFLKYYARGIGV</sequence>
<organism evidence="6 7">
    <name type="scientific">Papillibacter cinnamivorans DSM 12816</name>
    <dbReference type="NCBI Taxonomy" id="1122930"/>
    <lineage>
        <taxon>Bacteria</taxon>
        <taxon>Bacillati</taxon>
        <taxon>Bacillota</taxon>
        <taxon>Clostridia</taxon>
        <taxon>Eubacteriales</taxon>
        <taxon>Oscillospiraceae</taxon>
        <taxon>Papillibacter</taxon>
    </lineage>
</organism>
<dbReference type="Proteomes" id="UP000192790">
    <property type="component" value="Unassembled WGS sequence"/>
</dbReference>